<dbReference type="Pfam" id="PF01399">
    <property type="entry name" value="PCI"/>
    <property type="match status" value="1"/>
</dbReference>
<dbReference type="PANTHER" id="PTHR15350:SF2">
    <property type="entry name" value="EUKARYOTIC TRANSLATION INITIATION FACTOR 3 SUBUNIT M"/>
    <property type="match status" value="1"/>
</dbReference>
<dbReference type="Proteomes" id="UP000308197">
    <property type="component" value="Unassembled WGS sequence"/>
</dbReference>
<dbReference type="AlphaFoldDB" id="A0A5C3NRJ5"/>
<dbReference type="GO" id="GO:0003743">
    <property type="term" value="F:translation initiation factor activity"/>
    <property type="evidence" value="ECO:0007669"/>
    <property type="project" value="UniProtKB-UniRule"/>
</dbReference>
<evidence type="ECO:0000256" key="5">
    <source>
        <dbReference type="HAMAP-Rule" id="MF_03012"/>
    </source>
</evidence>
<evidence type="ECO:0000313" key="7">
    <source>
        <dbReference type="EMBL" id="TFK78570.1"/>
    </source>
</evidence>
<evidence type="ECO:0000256" key="4">
    <source>
        <dbReference type="ARBA" id="ARBA00022917"/>
    </source>
</evidence>
<feature type="domain" description="PCI" evidence="6">
    <location>
        <begin position="202"/>
        <end position="365"/>
    </location>
</feature>
<dbReference type="GO" id="GO:0016282">
    <property type="term" value="C:eukaryotic 43S preinitiation complex"/>
    <property type="evidence" value="ECO:0007669"/>
    <property type="project" value="UniProtKB-UniRule"/>
</dbReference>
<evidence type="ECO:0000256" key="1">
    <source>
        <dbReference type="ARBA" id="ARBA00008482"/>
    </source>
</evidence>
<evidence type="ECO:0000259" key="6">
    <source>
        <dbReference type="PROSITE" id="PS50250"/>
    </source>
</evidence>
<dbReference type="GO" id="GO:0071541">
    <property type="term" value="C:eukaryotic translation initiation factor 3 complex, eIF3m"/>
    <property type="evidence" value="ECO:0007669"/>
    <property type="project" value="UniProtKB-UniRule"/>
</dbReference>
<reference evidence="7 8" key="1">
    <citation type="journal article" date="2019" name="Nat. Ecol. Evol.">
        <title>Megaphylogeny resolves global patterns of mushroom evolution.</title>
        <authorList>
            <person name="Varga T."/>
            <person name="Krizsan K."/>
            <person name="Foldi C."/>
            <person name="Dima B."/>
            <person name="Sanchez-Garcia M."/>
            <person name="Sanchez-Ramirez S."/>
            <person name="Szollosi G.J."/>
            <person name="Szarkandi J.G."/>
            <person name="Papp V."/>
            <person name="Albert L."/>
            <person name="Andreopoulos W."/>
            <person name="Angelini C."/>
            <person name="Antonin V."/>
            <person name="Barry K.W."/>
            <person name="Bougher N.L."/>
            <person name="Buchanan P."/>
            <person name="Buyck B."/>
            <person name="Bense V."/>
            <person name="Catcheside P."/>
            <person name="Chovatia M."/>
            <person name="Cooper J."/>
            <person name="Damon W."/>
            <person name="Desjardin D."/>
            <person name="Finy P."/>
            <person name="Geml J."/>
            <person name="Haridas S."/>
            <person name="Hughes K."/>
            <person name="Justo A."/>
            <person name="Karasinski D."/>
            <person name="Kautmanova I."/>
            <person name="Kiss B."/>
            <person name="Kocsube S."/>
            <person name="Kotiranta H."/>
            <person name="LaButti K.M."/>
            <person name="Lechner B.E."/>
            <person name="Liimatainen K."/>
            <person name="Lipzen A."/>
            <person name="Lukacs Z."/>
            <person name="Mihaltcheva S."/>
            <person name="Morgado L.N."/>
            <person name="Niskanen T."/>
            <person name="Noordeloos M.E."/>
            <person name="Ohm R.A."/>
            <person name="Ortiz-Santana B."/>
            <person name="Ovrebo C."/>
            <person name="Racz N."/>
            <person name="Riley R."/>
            <person name="Savchenko A."/>
            <person name="Shiryaev A."/>
            <person name="Soop K."/>
            <person name="Spirin V."/>
            <person name="Szebenyi C."/>
            <person name="Tomsovsky M."/>
            <person name="Tulloss R.E."/>
            <person name="Uehling J."/>
            <person name="Grigoriev I.V."/>
            <person name="Vagvolgyi C."/>
            <person name="Papp T."/>
            <person name="Martin F.M."/>
            <person name="Miettinen O."/>
            <person name="Hibbett D.S."/>
            <person name="Nagy L.G."/>
        </authorList>
    </citation>
    <scope>NUCLEOTIDE SEQUENCE [LARGE SCALE GENOMIC DNA]</scope>
    <source>
        <strain evidence="7 8">HHB13444</strain>
    </source>
</reference>
<evidence type="ECO:0000313" key="8">
    <source>
        <dbReference type="Proteomes" id="UP000308197"/>
    </source>
</evidence>
<dbReference type="InterPro" id="IPR045237">
    <property type="entry name" value="COPS7/eIF3m"/>
</dbReference>
<dbReference type="HAMAP" id="MF_03012">
    <property type="entry name" value="eIF3m"/>
    <property type="match status" value="1"/>
</dbReference>
<name>A0A5C3NRJ5_9APHY</name>
<keyword evidence="8" id="KW-1185">Reference proteome</keyword>
<dbReference type="PROSITE" id="PS50250">
    <property type="entry name" value="PCI"/>
    <property type="match status" value="1"/>
</dbReference>
<dbReference type="InterPro" id="IPR000717">
    <property type="entry name" value="PCI_dom"/>
</dbReference>
<gene>
    <name evidence="7" type="ORF">K466DRAFT_606860</name>
</gene>
<organism evidence="7 8">
    <name type="scientific">Polyporus arcularius HHB13444</name>
    <dbReference type="NCBI Taxonomy" id="1314778"/>
    <lineage>
        <taxon>Eukaryota</taxon>
        <taxon>Fungi</taxon>
        <taxon>Dikarya</taxon>
        <taxon>Basidiomycota</taxon>
        <taxon>Agaricomycotina</taxon>
        <taxon>Agaricomycetes</taxon>
        <taxon>Polyporales</taxon>
        <taxon>Polyporaceae</taxon>
        <taxon>Polyporus</taxon>
    </lineage>
</organism>
<dbReference type="SMART" id="SM00088">
    <property type="entry name" value="PINT"/>
    <property type="match status" value="1"/>
</dbReference>
<dbReference type="GO" id="GO:0033290">
    <property type="term" value="C:eukaryotic 48S preinitiation complex"/>
    <property type="evidence" value="ECO:0007669"/>
    <property type="project" value="UniProtKB-UniRule"/>
</dbReference>
<comment type="subcellular location">
    <subcellularLocation>
        <location evidence="5">Cytoplasm</location>
    </subcellularLocation>
</comment>
<evidence type="ECO:0000256" key="3">
    <source>
        <dbReference type="ARBA" id="ARBA00022540"/>
    </source>
</evidence>
<comment type="similarity">
    <text evidence="1">Belongs to the CSN7/EIF3M family. CSN7 subfamily.</text>
</comment>
<accession>A0A5C3NRJ5</accession>
<comment type="similarity">
    <text evidence="5">Belongs to the eIF-3 subunit M family.</text>
</comment>
<dbReference type="InParanoid" id="A0A5C3NRJ5"/>
<protein>
    <recommendedName>
        <fullName evidence="5">Eukaryotic translation initiation factor 3 subunit M</fullName>
        <shortName evidence="5">eIF3m</shortName>
    </recommendedName>
</protein>
<keyword evidence="2 5" id="KW-0963">Cytoplasm</keyword>
<dbReference type="PANTHER" id="PTHR15350">
    <property type="entry name" value="COP9 SIGNALOSOME COMPLEX SUBUNIT 7/DENDRITIC CELL PROTEIN GA17"/>
    <property type="match status" value="1"/>
</dbReference>
<comment type="function">
    <text evidence="5">Component of the eukaryotic translation initiation factor 3 (eIF-3) complex, which is involved in protein synthesis of a specialized repertoire of mRNAs and, together with other initiation factors, stimulates binding of mRNA and methionyl-tRNAi to the 40S ribosome. The eIF-3 complex specifically targets and initiates translation of a subset of mRNAs involved in cell proliferation.</text>
</comment>
<dbReference type="InterPro" id="IPR027528">
    <property type="entry name" value="eIF3m"/>
</dbReference>
<dbReference type="GO" id="GO:0001732">
    <property type="term" value="P:formation of cytoplasmic translation initiation complex"/>
    <property type="evidence" value="ECO:0007669"/>
    <property type="project" value="UniProtKB-UniRule"/>
</dbReference>
<dbReference type="EMBL" id="ML212452">
    <property type="protein sequence ID" value="TFK78570.1"/>
    <property type="molecule type" value="Genomic_DNA"/>
</dbReference>
<dbReference type="InterPro" id="IPR040750">
    <property type="entry name" value="eIF3m_C_helix"/>
</dbReference>
<keyword evidence="3 5" id="KW-0396">Initiation factor</keyword>
<evidence type="ECO:0000256" key="2">
    <source>
        <dbReference type="ARBA" id="ARBA00022490"/>
    </source>
</evidence>
<dbReference type="Pfam" id="PF18005">
    <property type="entry name" value="eIF3m_C_helix"/>
    <property type="match status" value="1"/>
</dbReference>
<keyword evidence="4 5" id="KW-0648">Protein biosynthesis</keyword>
<sequence length="443" mass="48049">MAPADSISIFAEGTFDEQILELVNYLARALPEDTRAAYIQPFQESLASAEGQKPIEEDEERRRKVFGSVIAEVTGLGDGSDKEIEGFFNLLFSHFLTLFPHNAPETRTHLDSLLNAISSSPGHASAKYRTLSNLFNAIPRQSGLRLPVYKTLLDLASANDEIDILGIDQTEVDKWLSEWDISSEDKSAFLKLLVDAFQKAGQSTTSLQYQLSYVRSLPSSSSSAQSAAVDAIAAAFRLPSYFDYDSLFRLDAVVAVKDHELFSLLHIFLNDGLPQYKAWAQAHADALSKYELDSSELERKIRLLTLATLGFQNIGRDLPYSVIASALQIEPSQVESWVIDTIRAGLLTGKLSQTAQTLHVTRATARAFEREQWELLEKRLQAWKAGLASVLETVSASRKKVSASPATAGAGAAAAAAPAKAAENVANAAGIETATAVAQAAVA</sequence>
<comment type="subunit">
    <text evidence="5">Component of the eukaryotic translation initiation factor 3 (eIF-3) complex.</text>
</comment>
<dbReference type="STRING" id="1314778.A0A5C3NRJ5"/>
<proteinExistence type="inferred from homology"/>